<dbReference type="EMBL" id="BAAANB010000001">
    <property type="protein sequence ID" value="GAA2018567.1"/>
    <property type="molecule type" value="Genomic_DNA"/>
</dbReference>
<evidence type="ECO:0000256" key="3">
    <source>
        <dbReference type="ARBA" id="ARBA00022692"/>
    </source>
</evidence>
<evidence type="ECO:0000256" key="2">
    <source>
        <dbReference type="ARBA" id="ARBA00022475"/>
    </source>
</evidence>
<feature type="transmembrane region" description="Helical" evidence="6">
    <location>
        <begin position="115"/>
        <end position="138"/>
    </location>
</feature>
<name>A0ABN2TRE3_9MICO</name>
<dbReference type="Pfam" id="PF13440">
    <property type="entry name" value="Polysacc_synt_3"/>
    <property type="match status" value="1"/>
</dbReference>
<accession>A0ABN2TRE3</accession>
<keyword evidence="5 6" id="KW-0472">Membrane</keyword>
<keyword evidence="3 6" id="KW-0812">Transmembrane</keyword>
<evidence type="ECO:0000256" key="5">
    <source>
        <dbReference type="ARBA" id="ARBA00023136"/>
    </source>
</evidence>
<feature type="transmembrane region" description="Helical" evidence="6">
    <location>
        <begin position="302"/>
        <end position="323"/>
    </location>
</feature>
<comment type="subcellular location">
    <subcellularLocation>
        <location evidence="1">Cell membrane</location>
        <topology evidence="1">Multi-pass membrane protein</topology>
    </subcellularLocation>
</comment>
<sequence>MKPTALSSLGSVGGSTLVAVGLGAVRMKLVALSVGPSGVGTVGVALAACSTVATMLGLGLATSGVSAVAALRPEGARFRQLLDALSAAGRTLAVIGGLVACAVWLLAGPRDGGRVAFALSLGLAVASTIGLTGASASLNGQQRFRRIGSAQIASALGATVAVAALAAAAPWATPFAALALPATTLLLALQLASRPKPGPVARQSPRERWNLLRPLVRTGIAASSGVLMMTASQALASIWIYHAFGDRANGYFQACWMLTNLYPTFLLAAMSADFFPRIAALSGDTARMSEAINSQVLTCLRIGMPLAFGLSALAPVALSLVYSSEFSPATDLLRWFLIGEAFKCVAWPLSFVLLARHARHGYMLSELSWSVSFLMLTGLLTQVSLSGVGIAYASANAIFCLQLLVRTGYQMPRPALIALTLGVLVMCAQAVPRVGSADPRSPVNVALAVALLTWSGYTLFKERRASDV</sequence>
<evidence type="ECO:0008006" key="9">
    <source>
        <dbReference type="Google" id="ProtNLM"/>
    </source>
</evidence>
<comment type="caution">
    <text evidence="7">The sequence shown here is derived from an EMBL/GenBank/DDBJ whole genome shotgun (WGS) entry which is preliminary data.</text>
</comment>
<keyword evidence="8" id="KW-1185">Reference proteome</keyword>
<feature type="transmembrane region" description="Helical" evidence="6">
    <location>
        <begin position="92"/>
        <end position="109"/>
    </location>
</feature>
<evidence type="ECO:0000313" key="8">
    <source>
        <dbReference type="Proteomes" id="UP001501285"/>
    </source>
</evidence>
<feature type="transmembrane region" description="Helical" evidence="6">
    <location>
        <begin position="43"/>
        <end position="71"/>
    </location>
</feature>
<protein>
    <recommendedName>
        <fullName evidence="9">Polysaccharide biosynthesis protein</fullName>
    </recommendedName>
</protein>
<proteinExistence type="predicted"/>
<feature type="transmembrane region" description="Helical" evidence="6">
    <location>
        <begin position="416"/>
        <end position="435"/>
    </location>
</feature>
<organism evidence="7 8">
    <name type="scientific">Terrabacter terrae</name>
    <dbReference type="NCBI Taxonomy" id="318434"/>
    <lineage>
        <taxon>Bacteria</taxon>
        <taxon>Bacillati</taxon>
        <taxon>Actinomycetota</taxon>
        <taxon>Actinomycetes</taxon>
        <taxon>Micrococcales</taxon>
        <taxon>Intrasporangiaceae</taxon>
        <taxon>Terrabacter</taxon>
    </lineage>
</organism>
<gene>
    <name evidence="7" type="ORF">GCM10009740_03040</name>
</gene>
<feature type="transmembrane region" description="Helical" evidence="6">
    <location>
        <begin position="214"/>
        <end position="241"/>
    </location>
</feature>
<dbReference type="InterPro" id="IPR050833">
    <property type="entry name" value="Poly_Biosynth_Transport"/>
</dbReference>
<dbReference type="PANTHER" id="PTHR30250:SF11">
    <property type="entry name" value="O-ANTIGEN TRANSPORTER-RELATED"/>
    <property type="match status" value="1"/>
</dbReference>
<feature type="transmembrane region" description="Helical" evidence="6">
    <location>
        <begin position="367"/>
        <end position="385"/>
    </location>
</feature>
<dbReference type="Proteomes" id="UP001501285">
    <property type="component" value="Unassembled WGS sequence"/>
</dbReference>
<evidence type="ECO:0000256" key="4">
    <source>
        <dbReference type="ARBA" id="ARBA00022989"/>
    </source>
</evidence>
<keyword evidence="2" id="KW-1003">Cell membrane</keyword>
<keyword evidence="4 6" id="KW-1133">Transmembrane helix</keyword>
<dbReference type="PANTHER" id="PTHR30250">
    <property type="entry name" value="PST FAMILY PREDICTED COLANIC ACID TRANSPORTER"/>
    <property type="match status" value="1"/>
</dbReference>
<evidence type="ECO:0000256" key="1">
    <source>
        <dbReference type="ARBA" id="ARBA00004651"/>
    </source>
</evidence>
<feature type="transmembrane region" description="Helical" evidence="6">
    <location>
        <begin position="150"/>
        <end position="169"/>
    </location>
</feature>
<feature type="transmembrane region" description="Helical" evidence="6">
    <location>
        <begin position="335"/>
        <end position="355"/>
    </location>
</feature>
<reference evidence="7 8" key="1">
    <citation type="journal article" date="2019" name="Int. J. Syst. Evol. Microbiol.">
        <title>The Global Catalogue of Microorganisms (GCM) 10K type strain sequencing project: providing services to taxonomists for standard genome sequencing and annotation.</title>
        <authorList>
            <consortium name="The Broad Institute Genomics Platform"/>
            <consortium name="The Broad Institute Genome Sequencing Center for Infectious Disease"/>
            <person name="Wu L."/>
            <person name="Ma J."/>
        </authorList>
    </citation>
    <scope>NUCLEOTIDE SEQUENCE [LARGE SCALE GENOMIC DNA]</scope>
    <source>
        <strain evidence="7 8">JCM 14283</strain>
    </source>
</reference>
<evidence type="ECO:0000256" key="6">
    <source>
        <dbReference type="SAM" id="Phobius"/>
    </source>
</evidence>
<evidence type="ECO:0000313" key="7">
    <source>
        <dbReference type="EMBL" id="GAA2018567.1"/>
    </source>
</evidence>
<feature type="transmembrane region" description="Helical" evidence="6">
    <location>
        <begin position="441"/>
        <end position="460"/>
    </location>
</feature>